<evidence type="ECO:0000259" key="4">
    <source>
        <dbReference type="PROSITE" id="PS51088"/>
    </source>
</evidence>
<name>A0AAD2K6Z6_9AGAR</name>
<evidence type="ECO:0000256" key="1">
    <source>
        <dbReference type="ARBA" id="ARBA00008421"/>
    </source>
</evidence>
<dbReference type="InterPro" id="IPR038096">
    <property type="entry name" value="TEA/ATTS_sf"/>
</dbReference>
<comment type="caution">
    <text evidence="5">The sequence shown here is derived from an EMBL/GenBank/DDBJ whole genome shotgun (WGS) entry which is preliminary data.</text>
</comment>
<protein>
    <recommendedName>
        <fullName evidence="4">TEA domain-containing protein</fullName>
    </recommendedName>
</protein>
<evidence type="ECO:0000256" key="3">
    <source>
        <dbReference type="SAM" id="MobiDB-lite"/>
    </source>
</evidence>
<feature type="compositionally biased region" description="Polar residues" evidence="3">
    <location>
        <begin position="384"/>
        <end position="393"/>
    </location>
</feature>
<feature type="compositionally biased region" description="Low complexity" evidence="3">
    <location>
        <begin position="17"/>
        <end position="34"/>
    </location>
</feature>
<reference evidence="5" key="1">
    <citation type="submission" date="2023-11" db="EMBL/GenBank/DDBJ databases">
        <authorList>
            <person name="De Vega J J."/>
            <person name="De Vega J J."/>
        </authorList>
    </citation>
    <scope>NUCLEOTIDE SEQUENCE</scope>
</reference>
<dbReference type="AlphaFoldDB" id="A0AAD2K6Z6"/>
<feature type="domain" description="TEA" evidence="4">
    <location>
        <begin position="64"/>
        <end position="138"/>
    </location>
</feature>
<dbReference type="Proteomes" id="UP001295794">
    <property type="component" value="Unassembled WGS sequence"/>
</dbReference>
<feature type="compositionally biased region" description="Polar residues" evidence="3">
    <location>
        <begin position="310"/>
        <end position="320"/>
    </location>
</feature>
<dbReference type="PROSITE" id="PS51088">
    <property type="entry name" value="TEA_2"/>
    <property type="match status" value="1"/>
</dbReference>
<dbReference type="GO" id="GO:0003700">
    <property type="term" value="F:DNA-binding transcription factor activity"/>
    <property type="evidence" value="ECO:0007669"/>
    <property type="project" value="InterPro"/>
</dbReference>
<gene>
    <name evidence="5" type="ORF">MYCIT1_LOCUS34667</name>
</gene>
<dbReference type="SMART" id="SM00426">
    <property type="entry name" value="TEA"/>
    <property type="match status" value="1"/>
</dbReference>
<feature type="region of interest" description="Disordered" evidence="3">
    <location>
        <begin position="1"/>
        <end position="67"/>
    </location>
</feature>
<evidence type="ECO:0000313" key="5">
    <source>
        <dbReference type="EMBL" id="CAK5282699.1"/>
    </source>
</evidence>
<sequence length="393" mass="43198">MSHARQNSAYHRPAGASYESSSGSSPGEFSSTMSRGSSVQGSMDERLKGSLPNITKKRKTWKKSSDGQVIWPPDLEAALVKGLEKYVPPPRAGAAFSNRYPGRNRFLSNFILETTGEWRSCKQVGSRIQQIRESAQSGQNVLDWMSGIPSMSGHSSPAPGAFAPAQEMIVNIPIYPQSQQPSVHGAAANQPQVYSTYASKNQRQLATIDPTICFSLPVQSQSLSARSAETVILTSSQAPVHSETTQLSLRPGPEEGSWVYTTSLVPNFWQLFVQDPDPSRYEIRQQVVSNLDARVLFSATYRFVYHGEPSQTSAFPSPQSQHDRGDYYGQTQPYNAQQIAGSSHMGAYGTSGQGHYISQFSDRERYQAPHARFGETPMRWHGSASHSSFSGPH</sequence>
<feature type="DNA-binding region" description="TEA" evidence="2">
    <location>
        <begin position="64"/>
        <end position="138"/>
    </location>
</feature>
<dbReference type="Gene3D" id="6.10.20.40">
    <property type="entry name" value="TEA/ATTS domain"/>
    <property type="match status" value="1"/>
</dbReference>
<comment type="similarity">
    <text evidence="1">Belongs to the TEC1 family.</text>
</comment>
<feature type="region of interest" description="Disordered" evidence="3">
    <location>
        <begin position="310"/>
        <end position="330"/>
    </location>
</feature>
<feature type="region of interest" description="Disordered" evidence="3">
    <location>
        <begin position="373"/>
        <end position="393"/>
    </location>
</feature>
<evidence type="ECO:0000256" key="2">
    <source>
        <dbReference type="PROSITE-ProRule" id="PRU00505"/>
    </source>
</evidence>
<dbReference type="EMBL" id="CAVNYO010000460">
    <property type="protein sequence ID" value="CAK5282699.1"/>
    <property type="molecule type" value="Genomic_DNA"/>
</dbReference>
<organism evidence="5 6">
    <name type="scientific">Mycena citricolor</name>
    <dbReference type="NCBI Taxonomy" id="2018698"/>
    <lineage>
        <taxon>Eukaryota</taxon>
        <taxon>Fungi</taxon>
        <taxon>Dikarya</taxon>
        <taxon>Basidiomycota</taxon>
        <taxon>Agaricomycotina</taxon>
        <taxon>Agaricomycetes</taxon>
        <taxon>Agaricomycetidae</taxon>
        <taxon>Agaricales</taxon>
        <taxon>Marasmiineae</taxon>
        <taxon>Mycenaceae</taxon>
        <taxon>Mycena</taxon>
    </lineage>
</organism>
<dbReference type="InterPro" id="IPR000818">
    <property type="entry name" value="TEA/ATTS_dom"/>
</dbReference>
<accession>A0AAD2K6Z6</accession>
<evidence type="ECO:0000313" key="6">
    <source>
        <dbReference type="Proteomes" id="UP001295794"/>
    </source>
</evidence>
<keyword evidence="6" id="KW-1185">Reference proteome</keyword>
<proteinExistence type="inferred from homology"/>
<dbReference type="Pfam" id="PF01285">
    <property type="entry name" value="TEA"/>
    <property type="match status" value="1"/>
</dbReference>